<dbReference type="AlphaFoldDB" id="A0A1I0NJU7"/>
<evidence type="ECO:0000313" key="1">
    <source>
        <dbReference type="EMBL" id="SEW01756.1"/>
    </source>
</evidence>
<reference evidence="1 2" key="1">
    <citation type="submission" date="2016-10" db="EMBL/GenBank/DDBJ databases">
        <authorList>
            <person name="de Groot N.N."/>
        </authorList>
    </citation>
    <scope>NUCLEOTIDE SEQUENCE [LARGE SCALE GENOMIC DNA]</scope>
    <source>
        <strain evidence="1 2">DSM 17925</strain>
    </source>
</reference>
<name>A0A1I0NJU7_9RHOB</name>
<dbReference type="OrthoDB" id="7210869at2"/>
<sequence length="107" mass="12159">MTAPVVRKWNATVARADLDDWVATYRGKMLDHVRKVDGFREVVFLAERDTDPCRVTALTTWDDMDAVIRFAGDTPAKAVIPDFMKPFFVAADPEASFHDVLLQEKMQ</sequence>
<protein>
    <recommendedName>
        <fullName evidence="3">Antibiotic biosynthesis monooxygenase</fullName>
    </recommendedName>
</protein>
<dbReference type="EMBL" id="FOIZ01000001">
    <property type="protein sequence ID" value="SEW01756.1"/>
    <property type="molecule type" value="Genomic_DNA"/>
</dbReference>
<evidence type="ECO:0008006" key="3">
    <source>
        <dbReference type="Google" id="ProtNLM"/>
    </source>
</evidence>
<dbReference type="InterPro" id="IPR011008">
    <property type="entry name" value="Dimeric_a/b-barrel"/>
</dbReference>
<dbReference type="STRING" id="364200.SAMN04488515_0668"/>
<gene>
    <name evidence="1" type="ORF">SAMN04488515_0668</name>
</gene>
<dbReference type="RefSeq" id="WP_089990241.1">
    <property type="nucleotide sequence ID" value="NZ_FOIZ01000001.1"/>
</dbReference>
<accession>A0A1I0NJU7</accession>
<keyword evidence="2" id="KW-1185">Reference proteome</keyword>
<dbReference type="Proteomes" id="UP000199167">
    <property type="component" value="Unassembled WGS sequence"/>
</dbReference>
<organism evidence="1 2">
    <name type="scientific">Cognatiyoonia koreensis</name>
    <dbReference type="NCBI Taxonomy" id="364200"/>
    <lineage>
        <taxon>Bacteria</taxon>
        <taxon>Pseudomonadati</taxon>
        <taxon>Pseudomonadota</taxon>
        <taxon>Alphaproteobacteria</taxon>
        <taxon>Rhodobacterales</taxon>
        <taxon>Paracoccaceae</taxon>
        <taxon>Cognatiyoonia</taxon>
    </lineage>
</organism>
<proteinExistence type="predicted"/>
<dbReference type="SUPFAM" id="SSF54909">
    <property type="entry name" value="Dimeric alpha+beta barrel"/>
    <property type="match status" value="1"/>
</dbReference>
<evidence type="ECO:0000313" key="2">
    <source>
        <dbReference type="Proteomes" id="UP000199167"/>
    </source>
</evidence>